<dbReference type="EMBL" id="JPOX01000083">
    <property type="protein sequence ID" value="KFX40912.1"/>
    <property type="molecule type" value="Genomic_DNA"/>
</dbReference>
<organism evidence="1">
    <name type="scientific">Talaromyces marneffei PM1</name>
    <dbReference type="NCBI Taxonomy" id="1077442"/>
    <lineage>
        <taxon>Eukaryota</taxon>
        <taxon>Fungi</taxon>
        <taxon>Dikarya</taxon>
        <taxon>Ascomycota</taxon>
        <taxon>Pezizomycotina</taxon>
        <taxon>Eurotiomycetes</taxon>
        <taxon>Eurotiomycetidae</taxon>
        <taxon>Eurotiales</taxon>
        <taxon>Trichocomaceae</taxon>
        <taxon>Talaromyces</taxon>
        <taxon>Talaromyces sect. Talaromyces</taxon>
    </lineage>
</organism>
<comment type="caution">
    <text evidence="1">The sequence shown here is derived from an EMBL/GenBank/DDBJ whole genome shotgun (WGS) entry which is preliminary data.</text>
</comment>
<evidence type="ECO:0000313" key="1">
    <source>
        <dbReference type="EMBL" id="KFX40912.1"/>
    </source>
</evidence>
<reference key="1">
    <citation type="journal article" date="2014" name="PLoS Genet.">
        <title>Signature Gene Expression Reveals Novel Clues to the Molecular Mechanisms of Dimorphic Transition in Penicillium marneffei.</title>
        <authorList>
            <person name="Yang E."/>
            <person name="Wang G."/>
            <person name="Cai J."/>
            <person name="Woo P.C."/>
            <person name="Lau S.K."/>
            <person name="Yuen K.-Y."/>
            <person name="Chow W.-N."/>
            <person name="Lin X."/>
        </authorList>
    </citation>
    <scope>NUCLEOTIDE SEQUENCE [LARGE SCALE GENOMIC DNA]</scope>
    <source>
        <strain>PM1</strain>
    </source>
</reference>
<dbReference type="AlphaFoldDB" id="A0A093UKX5"/>
<gene>
    <name evidence="1" type="ORF">GQ26_0830010</name>
</gene>
<name>A0A093UKX5_TALMA</name>
<dbReference type="HOGENOM" id="CLU_2185705_0_0_1"/>
<proteinExistence type="predicted"/>
<accession>A0A093UKX5</accession>
<sequence>MPTNGEIFVIWRYLQRRRFSDAMIWALIAKKYQERQIRESYYMPFEFDIDLITDQQFVEQFRFTRAEFMELLVHFELNTIIYRDRRSPSEELAFAILLQRLSFPHRFEI</sequence>
<reference evidence="1" key="2">
    <citation type="journal article" date="2014" name="PLoS Genet.">
        <title>Signature gene expression reveals novel clues to the molecular mechanisms of dimorphic transition in Penicillium marneffei.</title>
        <authorList>
            <person name="Yang E."/>
            <person name="Wang G."/>
            <person name="Cai J."/>
            <person name="Woo P.C."/>
            <person name="Lau S.K."/>
            <person name="Yuen K.-Y."/>
            <person name="Chow W.-N."/>
            <person name="Lin X."/>
        </authorList>
    </citation>
    <scope>NUCLEOTIDE SEQUENCE</scope>
    <source>
        <strain evidence="1">PM1</strain>
    </source>
</reference>
<protein>
    <submittedName>
        <fullName evidence="1">Uncharacterized protein</fullName>
    </submittedName>
</protein>